<dbReference type="AlphaFoldDB" id="A0A6I3LJM6"/>
<dbReference type="Proteomes" id="UP000438760">
    <property type="component" value="Unassembled WGS sequence"/>
</dbReference>
<reference evidence="1 2" key="1">
    <citation type="submission" date="2019-11" db="EMBL/GenBank/DDBJ databases">
        <title>Genome of Strain BIT-d1.</title>
        <authorList>
            <person name="Yang Y."/>
        </authorList>
    </citation>
    <scope>NUCLEOTIDE SEQUENCE [LARGE SCALE GENOMIC DNA]</scope>
    <source>
        <strain evidence="1 2">BIT-d1</strain>
    </source>
</reference>
<dbReference type="RefSeq" id="WP_155092808.1">
    <property type="nucleotide sequence ID" value="NZ_WMJX01000029.1"/>
</dbReference>
<keyword evidence="2" id="KW-1185">Reference proteome</keyword>
<proteinExistence type="predicted"/>
<name>A0A6I3LJM6_9FLAO</name>
<dbReference type="Gene3D" id="1.25.40.390">
    <property type="match status" value="1"/>
</dbReference>
<evidence type="ECO:0000313" key="1">
    <source>
        <dbReference type="EMBL" id="MTG98788.1"/>
    </source>
</evidence>
<dbReference type="InterPro" id="IPR041662">
    <property type="entry name" value="SusD-like_2"/>
</dbReference>
<dbReference type="SUPFAM" id="SSF48452">
    <property type="entry name" value="TPR-like"/>
    <property type="match status" value="1"/>
</dbReference>
<dbReference type="InterPro" id="IPR011990">
    <property type="entry name" value="TPR-like_helical_dom_sf"/>
</dbReference>
<dbReference type="EMBL" id="WMJX01000029">
    <property type="protein sequence ID" value="MTG98788.1"/>
    <property type="molecule type" value="Genomic_DNA"/>
</dbReference>
<comment type="caution">
    <text evidence="1">The sequence shown here is derived from an EMBL/GenBank/DDBJ whole genome shotgun (WGS) entry which is preliminary data.</text>
</comment>
<sequence>MKKYIYKMSFIACLLVFVSCDKDLESINEDPNKPKEVITGGIFNNANKELMTNTRGGFPSGRMALPWVQYSAQRNYTEEDRYQFRTGVNNSLYADIYFSAKAYKDIADFVSNPENAEKVKNYGNPANQLAAARVMLVYSQLQALEIYGDVPYYSYGSDDPDFQGMTLGEKGEISTPKFAPQEKIYKDMLKELKEASESIEVGNILFNSGDHLFKSGLKLKKFANSLMLKIGNRVKAVIPEAKEYIDFAIADGVMESNDDTVGQIFQNDKVNPAPFYFAAFVDNRNDFQPAITFVELLKGEKTKATADNPFANTVDPRLFRMVAPKTQLLTVMEDGKEVEKEVGVRFSYMAEQSHVPSIEMNNYVDRDPSFYIGMPIGIPGKFTGSQAKHSSHFSGTIYRADYIEILMEYSEVEFILSEVKGWDQAHYVNGVKASMEKWKVDPALADEYISKLPAATEESVITQKYIALYMQPYEAWAEYRRTKFPRTLLLPGESHKLIADGPDGEKEYVFKPMESVDYLTDVPERITYPGDMELINKANKDAAAARMGGDRMDTKLIWAKK</sequence>
<evidence type="ECO:0000313" key="2">
    <source>
        <dbReference type="Proteomes" id="UP000438760"/>
    </source>
</evidence>
<dbReference type="Pfam" id="PF12771">
    <property type="entry name" value="SusD-like_2"/>
    <property type="match status" value="1"/>
</dbReference>
<dbReference type="OrthoDB" id="725917at2"/>
<protein>
    <submittedName>
        <fullName evidence="1">SusD/RagB family nutrient-binding outer membrane lipoprotein</fullName>
    </submittedName>
</protein>
<keyword evidence="1" id="KW-0449">Lipoprotein</keyword>
<gene>
    <name evidence="1" type="ORF">GJV76_11710</name>
</gene>
<dbReference type="PROSITE" id="PS51257">
    <property type="entry name" value="PROKAR_LIPOPROTEIN"/>
    <property type="match status" value="1"/>
</dbReference>
<accession>A0A6I3LJM6</accession>
<organism evidence="1 2">
    <name type="scientific">Myroides albus</name>
    <dbReference type="NCBI Taxonomy" id="2562892"/>
    <lineage>
        <taxon>Bacteria</taxon>
        <taxon>Pseudomonadati</taxon>
        <taxon>Bacteroidota</taxon>
        <taxon>Flavobacteriia</taxon>
        <taxon>Flavobacteriales</taxon>
        <taxon>Flavobacteriaceae</taxon>
        <taxon>Myroides</taxon>
    </lineage>
</organism>